<dbReference type="SUPFAM" id="SSF54585">
    <property type="entry name" value="Cdc48 domain 2-like"/>
    <property type="match status" value="1"/>
</dbReference>
<protein>
    <recommendedName>
        <fullName evidence="3">Peroxisomal ATPase PEX1 N-terminal C-lobe domain-containing protein</fullName>
    </recommendedName>
</protein>
<dbReference type="AlphaFoldDB" id="A0AB34JGF4"/>
<dbReference type="EMBL" id="JBGBPQ010000008">
    <property type="protein sequence ID" value="KAL1520347.1"/>
    <property type="molecule type" value="Genomic_DNA"/>
</dbReference>
<dbReference type="InterPro" id="IPR029067">
    <property type="entry name" value="CDC48_domain_2-like_sf"/>
</dbReference>
<dbReference type="GO" id="GO:0007031">
    <property type="term" value="P:peroxisome organization"/>
    <property type="evidence" value="ECO:0007669"/>
    <property type="project" value="InterPro"/>
</dbReference>
<dbReference type="InterPro" id="IPR027417">
    <property type="entry name" value="P-loop_NTPase"/>
</dbReference>
<dbReference type="Pfam" id="PF09262">
    <property type="entry name" value="PEX-1N"/>
    <property type="match status" value="1"/>
</dbReference>
<evidence type="ECO:0000313" key="4">
    <source>
        <dbReference type="EMBL" id="KAL1520347.1"/>
    </source>
</evidence>
<proteinExistence type="predicted"/>
<sequence length="702" mass="74644">MESSARLAVLPLRTCFVNLPLADVQRLGTKLTNVALQLEWTCAESSRSVCVGWGGAVSAGVDLEVSAVLAEALDLRPRLVVQVRVVELQLAASISLEPETLVDWQLAQQEASQLEDKILTQVLVLNKGQRLPLWLNGNQVIWFRVAETLPTAPAVRLSAGTEVQVAPFVQAQEKLSVTRSVRLRVQACEAFTPPREIACGEFDIGLQQSCMRHLGVRTGHLLLLYSKNASGVPPHDERRAAAPGRAFGFAVEVEDCAVPFAHVSLSSFLRLQLGCETGSNIRVRAMSGVAHLPREDSCFRLCVHQLVETGRVTAGATPPDNDALLEQVKRWLSQTGCPSIPMPEYALVRIEGSGLVQIRIADNKPADGGDADAVDGSNARLDQFSALNLSRAPPTFINPAAAVKTEGQIIVGTSKLLVNSRVQALAAELQRIPRCDFQRKVPNPRRLAGRAKDVANARSHVIAVLNCLSTGAELHGLMGLLLQGRQGIGKSVIAEAVGHAVALGRGGGRDLPLPLGASATAAHRSMPPRGHTLPPVWVGVLRGEALVGVQPAVSLARIRAALARAAACAPALLIIDDLNLAFPDSADSSNPNLSVLAEAAAEIFASFAHDCRRPAVAFLATTSVDKPLHRALCASGLFDTTFSLAAPDASQRRKVVQQLALHRDLDCSAPAPPSSLLLACCCLTGQLSLNSLYLRAVCGDCN</sequence>
<dbReference type="Proteomes" id="UP001515480">
    <property type="component" value="Unassembled WGS sequence"/>
</dbReference>
<organism evidence="4 5">
    <name type="scientific">Prymnesium parvum</name>
    <name type="common">Toxic golden alga</name>
    <dbReference type="NCBI Taxonomy" id="97485"/>
    <lineage>
        <taxon>Eukaryota</taxon>
        <taxon>Haptista</taxon>
        <taxon>Haptophyta</taxon>
        <taxon>Prymnesiophyceae</taxon>
        <taxon>Prymnesiales</taxon>
        <taxon>Prymnesiaceae</taxon>
        <taxon>Prymnesium</taxon>
    </lineage>
</organism>
<evidence type="ECO:0000256" key="1">
    <source>
        <dbReference type="ARBA" id="ARBA00022741"/>
    </source>
</evidence>
<reference evidence="4 5" key="1">
    <citation type="journal article" date="2024" name="Science">
        <title>Giant polyketide synthase enzymes in the biosynthesis of giant marine polyether toxins.</title>
        <authorList>
            <person name="Fallon T.R."/>
            <person name="Shende V.V."/>
            <person name="Wierzbicki I.H."/>
            <person name="Pendleton A.L."/>
            <person name="Watervoot N.F."/>
            <person name="Auber R.P."/>
            <person name="Gonzalez D.J."/>
            <person name="Wisecaver J.H."/>
            <person name="Moore B.S."/>
        </authorList>
    </citation>
    <scope>NUCLEOTIDE SEQUENCE [LARGE SCALE GENOMIC DNA]</scope>
    <source>
        <strain evidence="4 5">12B1</strain>
    </source>
</reference>
<dbReference type="Gene3D" id="3.40.50.300">
    <property type="entry name" value="P-loop containing nucleotide triphosphate hydrolases"/>
    <property type="match status" value="1"/>
</dbReference>
<comment type="caution">
    <text evidence="4">The sequence shown here is derived from an EMBL/GenBank/DDBJ whole genome shotgun (WGS) entry which is preliminary data.</text>
</comment>
<accession>A0AB34JGF4</accession>
<feature type="domain" description="Peroxisomal ATPase PEX1 N-terminal C-lobe" evidence="3">
    <location>
        <begin position="93"/>
        <end position="167"/>
    </location>
</feature>
<keyword evidence="2" id="KW-0067">ATP-binding</keyword>
<dbReference type="SUPFAM" id="SSF52540">
    <property type="entry name" value="P-loop containing nucleoside triphosphate hydrolases"/>
    <property type="match status" value="1"/>
</dbReference>
<dbReference type="GO" id="GO:0005524">
    <property type="term" value="F:ATP binding"/>
    <property type="evidence" value="ECO:0007669"/>
    <property type="project" value="UniProtKB-KW"/>
</dbReference>
<dbReference type="Gene3D" id="3.10.330.10">
    <property type="match status" value="1"/>
</dbReference>
<evidence type="ECO:0000256" key="2">
    <source>
        <dbReference type="ARBA" id="ARBA00022840"/>
    </source>
</evidence>
<evidence type="ECO:0000259" key="3">
    <source>
        <dbReference type="Pfam" id="PF09262"/>
    </source>
</evidence>
<keyword evidence="5" id="KW-1185">Reference proteome</keyword>
<evidence type="ECO:0000313" key="5">
    <source>
        <dbReference type="Proteomes" id="UP001515480"/>
    </source>
</evidence>
<keyword evidence="1" id="KW-0547">Nucleotide-binding</keyword>
<name>A0AB34JGF4_PRYPA</name>
<gene>
    <name evidence="4" type="ORF">AB1Y20_021937</name>
</gene>
<dbReference type="InterPro" id="IPR015342">
    <property type="entry name" value="PEX1-N_C-lobe"/>
</dbReference>
<dbReference type="GO" id="GO:0005777">
    <property type="term" value="C:peroxisome"/>
    <property type="evidence" value="ECO:0007669"/>
    <property type="project" value="InterPro"/>
</dbReference>